<dbReference type="SMART" id="SM00304">
    <property type="entry name" value="HAMP"/>
    <property type="match status" value="1"/>
</dbReference>
<dbReference type="GO" id="GO:0007165">
    <property type="term" value="P:signal transduction"/>
    <property type="evidence" value="ECO:0007669"/>
    <property type="project" value="InterPro"/>
</dbReference>
<organism evidence="8 9">
    <name type="scientific">Salirhabdus euzebyi</name>
    <dbReference type="NCBI Taxonomy" id="394506"/>
    <lineage>
        <taxon>Bacteria</taxon>
        <taxon>Bacillati</taxon>
        <taxon>Bacillota</taxon>
        <taxon>Bacilli</taxon>
        <taxon>Bacillales</taxon>
        <taxon>Bacillaceae</taxon>
        <taxon>Salirhabdus</taxon>
    </lineage>
</organism>
<feature type="domain" description="HD-GYP" evidence="7">
    <location>
        <begin position="304"/>
        <end position="502"/>
    </location>
</feature>
<feature type="domain" description="HAMP" evidence="5">
    <location>
        <begin position="251"/>
        <end position="302"/>
    </location>
</feature>
<keyword evidence="3 4" id="KW-0472">Membrane</keyword>
<feature type="transmembrane region" description="Helical" evidence="4">
    <location>
        <begin position="40"/>
        <end position="58"/>
    </location>
</feature>
<dbReference type="InterPro" id="IPR006674">
    <property type="entry name" value="HD_domain"/>
</dbReference>
<comment type="caution">
    <text evidence="8">The sequence shown here is derived from an EMBL/GenBank/DDBJ whole genome shotgun (WGS) entry which is preliminary data.</text>
</comment>
<proteinExistence type="predicted"/>
<dbReference type="Pfam" id="PF00672">
    <property type="entry name" value="HAMP"/>
    <property type="match status" value="1"/>
</dbReference>
<sequence length="502" mass="56449">MDFYAFQRTLLRNYIIGSVIAVCIVGSTFVFYTLDLSIKEIYYLIGVLITSLCVMFTLEYRVFKSHIQPIKLVMLKDNSTLEELENAFIRAHHFPSLTVFRIMIPHLLGLSISASLLTSFLIYVDILSLPYSYVGLAWIGAILIASMHAMIEFFLTAKTTPSILNTIESKAVDTYHSSLSLNGKVIVSIRRKFSVSALFIGIFPVLLFGLATQIRLVQLDENIIKGYLSWAGIIILITIVFAIYGSFLLTKEVQTPIEKVLKGMNHVQDGHLKELDNYYSDEFSELISGFNHMVRSIKTREEMNTQLVESFFTVFAATLDARDPYTAGHSIRVADYAVEIGKRDGMSLDELTKLKKSALLHDIGKIGVRDDVLLKDGKLTAEEFEQIKQHPAIGATILEEIKPYDAMKDLIPGVKYHHERYDGKGYPEGLSATNIPLFGRILAVADAFDAMTSNRPYRAGMSFNKAVSILSDGKSTQWDSHYVDLFIGYLEDEKLIPNKVTI</sequence>
<accession>A0A841PU32</accession>
<feature type="transmembrane region" description="Helical" evidence="4">
    <location>
        <begin position="136"/>
        <end position="155"/>
    </location>
</feature>
<keyword evidence="9" id="KW-1185">Reference proteome</keyword>
<dbReference type="Gene3D" id="1.10.3210.10">
    <property type="entry name" value="Hypothetical protein af1432"/>
    <property type="match status" value="1"/>
</dbReference>
<feature type="transmembrane region" description="Helical" evidence="4">
    <location>
        <begin position="12"/>
        <end position="34"/>
    </location>
</feature>
<evidence type="ECO:0000256" key="1">
    <source>
        <dbReference type="ARBA" id="ARBA00004236"/>
    </source>
</evidence>
<dbReference type="PROSITE" id="PS51831">
    <property type="entry name" value="HD"/>
    <property type="match status" value="1"/>
</dbReference>
<dbReference type="SUPFAM" id="SSF109604">
    <property type="entry name" value="HD-domain/PDEase-like"/>
    <property type="match status" value="1"/>
</dbReference>
<dbReference type="GO" id="GO:0005886">
    <property type="term" value="C:plasma membrane"/>
    <property type="evidence" value="ECO:0007669"/>
    <property type="project" value="UniProtKB-SubCell"/>
</dbReference>
<dbReference type="EMBL" id="JACHGH010000002">
    <property type="protein sequence ID" value="MBB6452497.1"/>
    <property type="molecule type" value="Genomic_DNA"/>
</dbReference>
<evidence type="ECO:0000259" key="6">
    <source>
        <dbReference type="PROSITE" id="PS51831"/>
    </source>
</evidence>
<dbReference type="Gene3D" id="6.10.340.10">
    <property type="match status" value="1"/>
</dbReference>
<evidence type="ECO:0000256" key="4">
    <source>
        <dbReference type="SAM" id="Phobius"/>
    </source>
</evidence>
<name>A0A841PU32_9BACI</name>
<evidence type="ECO:0000259" key="7">
    <source>
        <dbReference type="PROSITE" id="PS51832"/>
    </source>
</evidence>
<dbReference type="Proteomes" id="UP000581688">
    <property type="component" value="Unassembled WGS sequence"/>
</dbReference>
<dbReference type="RefSeq" id="WP_174494852.1">
    <property type="nucleotide sequence ID" value="NZ_CADDWK010000002.1"/>
</dbReference>
<dbReference type="AlphaFoldDB" id="A0A841PU32"/>
<dbReference type="CDD" id="cd00077">
    <property type="entry name" value="HDc"/>
    <property type="match status" value="1"/>
</dbReference>
<keyword evidence="4" id="KW-0812">Transmembrane</keyword>
<keyword evidence="2" id="KW-1003">Cell membrane</keyword>
<evidence type="ECO:0000313" key="9">
    <source>
        <dbReference type="Proteomes" id="UP000581688"/>
    </source>
</evidence>
<evidence type="ECO:0000259" key="5">
    <source>
        <dbReference type="PROSITE" id="PS50885"/>
    </source>
</evidence>
<evidence type="ECO:0000313" key="8">
    <source>
        <dbReference type="EMBL" id="MBB6452497.1"/>
    </source>
</evidence>
<protein>
    <submittedName>
        <fullName evidence="8">HD-GYP domain-containing protein (C-di-GMP phosphodiesterase class II)</fullName>
    </submittedName>
</protein>
<dbReference type="PROSITE" id="PS50885">
    <property type="entry name" value="HAMP"/>
    <property type="match status" value="1"/>
</dbReference>
<feature type="transmembrane region" description="Helical" evidence="4">
    <location>
        <begin position="99"/>
        <end position="124"/>
    </location>
</feature>
<reference evidence="8 9" key="1">
    <citation type="submission" date="2020-08" db="EMBL/GenBank/DDBJ databases">
        <title>Genomic Encyclopedia of Type Strains, Phase IV (KMG-IV): sequencing the most valuable type-strain genomes for metagenomic binning, comparative biology and taxonomic classification.</title>
        <authorList>
            <person name="Goeker M."/>
        </authorList>
    </citation>
    <scope>NUCLEOTIDE SEQUENCE [LARGE SCALE GENOMIC DNA]</scope>
    <source>
        <strain evidence="8 9">DSM 19612</strain>
    </source>
</reference>
<dbReference type="PROSITE" id="PS51832">
    <property type="entry name" value="HD_GYP"/>
    <property type="match status" value="1"/>
</dbReference>
<dbReference type="PANTHER" id="PTHR43155:SF2">
    <property type="entry name" value="CYCLIC DI-GMP PHOSPHODIESTERASE PA4108"/>
    <property type="match status" value="1"/>
</dbReference>
<dbReference type="SMART" id="SM00471">
    <property type="entry name" value="HDc"/>
    <property type="match status" value="1"/>
</dbReference>
<dbReference type="InterPro" id="IPR003607">
    <property type="entry name" value="HD/PDEase_dom"/>
</dbReference>
<gene>
    <name evidence="8" type="ORF">HNQ94_000942</name>
</gene>
<evidence type="ECO:0000256" key="3">
    <source>
        <dbReference type="ARBA" id="ARBA00023136"/>
    </source>
</evidence>
<feature type="domain" description="HD" evidence="6">
    <location>
        <begin position="326"/>
        <end position="451"/>
    </location>
</feature>
<comment type="subcellular location">
    <subcellularLocation>
        <location evidence="1">Cell membrane</location>
    </subcellularLocation>
</comment>
<dbReference type="CDD" id="cd06225">
    <property type="entry name" value="HAMP"/>
    <property type="match status" value="1"/>
</dbReference>
<keyword evidence="4" id="KW-1133">Transmembrane helix</keyword>
<dbReference type="PANTHER" id="PTHR43155">
    <property type="entry name" value="CYCLIC DI-GMP PHOSPHODIESTERASE PA4108-RELATED"/>
    <property type="match status" value="1"/>
</dbReference>
<feature type="transmembrane region" description="Helical" evidence="4">
    <location>
        <begin position="193"/>
        <end position="215"/>
    </location>
</feature>
<dbReference type="InterPro" id="IPR037522">
    <property type="entry name" value="HD_GYP_dom"/>
</dbReference>
<feature type="transmembrane region" description="Helical" evidence="4">
    <location>
        <begin position="227"/>
        <end position="249"/>
    </location>
</feature>
<evidence type="ECO:0000256" key="2">
    <source>
        <dbReference type="ARBA" id="ARBA00022475"/>
    </source>
</evidence>
<dbReference type="Pfam" id="PF13487">
    <property type="entry name" value="HD_5"/>
    <property type="match status" value="1"/>
</dbReference>
<dbReference type="InterPro" id="IPR003660">
    <property type="entry name" value="HAMP_dom"/>
</dbReference>